<reference evidence="2 3" key="1">
    <citation type="journal article" date="2012" name="J. Bacteriol.">
        <title>Genome Sequence of the Bacteriocin-Producing Strain Lactococcus garvieae DCC43.</title>
        <authorList>
            <person name="Gabrielsen C."/>
            <person name="Brede D.A."/>
            <person name="Hernandez P.E."/>
            <person name="Nes I.F."/>
            <person name="Diep D.B."/>
        </authorList>
    </citation>
    <scope>NUCLEOTIDE SEQUENCE [LARGE SCALE GENOMIC DNA]</scope>
    <source>
        <strain evidence="2 3">DCC43</strain>
    </source>
</reference>
<accession>K2QFJ1</accession>
<evidence type="ECO:0000313" key="3">
    <source>
        <dbReference type="Proteomes" id="UP000006787"/>
    </source>
</evidence>
<feature type="coiled-coil region" evidence="1">
    <location>
        <begin position="27"/>
        <end position="69"/>
    </location>
</feature>
<evidence type="ECO:0000313" key="2">
    <source>
        <dbReference type="EMBL" id="EKF52252.1"/>
    </source>
</evidence>
<gene>
    <name evidence="2" type="ORF">C426_0338</name>
</gene>
<comment type="caution">
    <text evidence="2">The sequence shown here is derived from an EMBL/GenBank/DDBJ whole genome shotgun (WGS) entry which is preliminary data.</text>
</comment>
<protein>
    <submittedName>
        <fullName evidence="2">Uncharacterized protein</fullName>
    </submittedName>
</protein>
<evidence type="ECO:0000256" key="1">
    <source>
        <dbReference type="SAM" id="Coils"/>
    </source>
</evidence>
<proteinExistence type="predicted"/>
<organism evidence="2 3">
    <name type="scientific">Lactococcus garvieae DCC43</name>
    <dbReference type="NCBI Taxonomy" id="1231377"/>
    <lineage>
        <taxon>Bacteria</taxon>
        <taxon>Bacillati</taxon>
        <taxon>Bacillota</taxon>
        <taxon>Bacilli</taxon>
        <taxon>Lactobacillales</taxon>
        <taxon>Streptococcaceae</taxon>
        <taxon>Lactococcus</taxon>
    </lineage>
</organism>
<name>K2QFJ1_9LACT</name>
<dbReference type="EMBL" id="AMQS01000003">
    <property type="protein sequence ID" value="EKF52252.1"/>
    <property type="molecule type" value="Genomic_DNA"/>
</dbReference>
<keyword evidence="1" id="KW-0175">Coiled coil</keyword>
<dbReference type="PATRIC" id="fig|1231377.3.peg.338"/>
<sequence length="129" mass="14524">MNNLLISFGLPIITGLLSFLAAIYTSKKNYQAKTNELAVKIKELDQKLIEQASNHKHELERMKQSHEHQLEMINVTSKVEQDSNMQNAITGILANSFGNVLENAMGDIQSVEDLQDFADKFKTTDNLSE</sequence>
<dbReference type="Proteomes" id="UP000006787">
    <property type="component" value="Unassembled WGS sequence"/>
</dbReference>
<dbReference type="RefSeq" id="WP_004259913.1">
    <property type="nucleotide sequence ID" value="NZ_AMQS01000003.1"/>
</dbReference>
<dbReference type="AlphaFoldDB" id="K2QFJ1"/>